<keyword evidence="7" id="KW-1185">Reference proteome</keyword>
<evidence type="ECO:0000313" key="6">
    <source>
        <dbReference type="EMBL" id="GLD66555.1"/>
    </source>
</evidence>
<evidence type="ECO:0000256" key="3">
    <source>
        <dbReference type="ARBA" id="ARBA00022490"/>
    </source>
</evidence>
<feature type="region of interest" description="Disordered" evidence="4">
    <location>
        <begin position="72"/>
        <end position="97"/>
    </location>
</feature>
<feature type="domain" description="Scaffolding anchor of CK1" evidence="5">
    <location>
        <begin position="17"/>
        <end position="283"/>
    </location>
</feature>
<feature type="compositionally biased region" description="Polar residues" evidence="4">
    <location>
        <begin position="85"/>
        <end position="94"/>
    </location>
</feature>
<comment type="caution">
    <text evidence="6">The sequence shown here is derived from an EMBL/GenBank/DDBJ whole genome shotgun (WGS) entry which is preliminary data.</text>
</comment>
<accession>A0AAD3RFX9</accession>
<comment type="similarity">
    <text evidence="2">Belongs to the FAM83 family.</text>
</comment>
<dbReference type="GO" id="GO:0019901">
    <property type="term" value="F:protein kinase binding"/>
    <property type="evidence" value="ECO:0007669"/>
    <property type="project" value="TreeGrafter"/>
</dbReference>
<name>A0AAD3RFX9_LATJO</name>
<feature type="compositionally biased region" description="Polar residues" evidence="4">
    <location>
        <begin position="815"/>
        <end position="829"/>
    </location>
</feature>
<keyword evidence="3" id="KW-0963">Cytoplasm</keyword>
<dbReference type="Proteomes" id="UP001279410">
    <property type="component" value="Unassembled WGS sequence"/>
</dbReference>
<dbReference type="PANTHER" id="PTHR16181">
    <property type="entry name" value="PROTEIN FAM83A-RELATED"/>
    <property type="match status" value="1"/>
</dbReference>
<evidence type="ECO:0000256" key="1">
    <source>
        <dbReference type="ARBA" id="ARBA00004496"/>
    </source>
</evidence>
<protein>
    <submittedName>
        <fullName evidence="6">Protein FAM83B</fullName>
    </submittedName>
</protein>
<dbReference type="GO" id="GO:0016020">
    <property type="term" value="C:membrane"/>
    <property type="evidence" value="ECO:0007669"/>
    <property type="project" value="TreeGrafter"/>
</dbReference>
<dbReference type="GO" id="GO:0007165">
    <property type="term" value="P:signal transduction"/>
    <property type="evidence" value="ECO:0007669"/>
    <property type="project" value="TreeGrafter"/>
</dbReference>
<evidence type="ECO:0000256" key="2">
    <source>
        <dbReference type="ARBA" id="ARBA00006937"/>
    </source>
</evidence>
<proteinExistence type="inferred from homology"/>
<dbReference type="EMBL" id="BRZM01000094">
    <property type="protein sequence ID" value="GLD66555.1"/>
    <property type="molecule type" value="Genomic_DNA"/>
</dbReference>
<evidence type="ECO:0000256" key="4">
    <source>
        <dbReference type="SAM" id="MobiDB-lite"/>
    </source>
</evidence>
<organism evidence="6 7">
    <name type="scientific">Lates japonicus</name>
    <name type="common">Japanese lates</name>
    <dbReference type="NCBI Taxonomy" id="270547"/>
    <lineage>
        <taxon>Eukaryota</taxon>
        <taxon>Metazoa</taxon>
        <taxon>Chordata</taxon>
        <taxon>Craniata</taxon>
        <taxon>Vertebrata</taxon>
        <taxon>Euteleostomi</taxon>
        <taxon>Actinopterygii</taxon>
        <taxon>Neopterygii</taxon>
        <taxon>Teleostei</taxon>
        <taxon>Neoteleostei</taxon>
        <taxon>Acanthomorphata</taxon>
        <taxon>Carangaria</taxon>
        <taxon>Carangaria incertae sedis</taxon>
        <taxon>Centropomidae</taxon>
        <taxon>Lates</taxon>
    </lineage>
</organism>
<dbReference type="PANTHER" id="PTHR16181:SF29">
    <property type="entry name" value="PROTEIN FAM83A-RELATED"/>
    <property type="match status" value="1"/>
</dbReference>
<reference evidence="6" key="1">
    <citation type="submission" date="2022-08" db="EMBL/GenBank/DDBJ databases">
        <title>Genome sequencing of akame (Lates japonicus).</title>
        <authorList>
            <person name="Hashiguchi Y."/>
            <person name="Takahashi H."/>
        </authorList>
    </citation>
    <scope>NUCLEOTIDE SEQUENCE</scope>
    <source>
        <strain evidence="6">Kochi</strain>
    </source>
</reference>
<comment type="subcellular location">
    <subcellularLocation>
        <location evidence="1">Cytoplasm</location>
    </subcellularLocation>
</comment>
<dbReference type="GO" id="GO:0005737">
    <property type="term" value="C:cytoplasm"/>
    <property type="evidence" value="ECO:0007669"/>
    <property type="project" value="UniProtKB-SubCell"/>
</dbReference>
<dbReference type="AlphaFoldDB" id="A0AAD3RFX9"/>
<sequence length="928" mass="105713">MESPQFSMLSSLRGEFKSEDFIQPHYKEAYRLAIDHLVSGGRDSYEEFLKGERIGCFLSEDELKFITENAEQLPPQTHIEENSGPPDNQSSSGTYWPIHSDVDTPDLDLGWPEVMHERLQTNIDLLFHPPRQNNPTIKEVIRKHIQDARQVIAIVMDMFTDVDIFREVVDASIRGVPVYVLLDDFHLKSFLTMAENQDVKIQQLRNMRVRTVKGQDYLCRSGAKFHGAMEQKFLLVDCLTAIYGSYSFTWSFEKINLSMVQVITGHLVKSYDEEFRTLYARSTVPAELCPPEGLFQRNGPNGKQIMPNSHSAQRIERRDQLRHTLDTVYRKTCERKLGTRDLEERLLEEEPNTFSPLIENGIGVHNQVSHLQSTEVMNYLKRHSYAGERQDGIMPQNIRPRASNWNISRETGNGTNNYPMDNYLQVPLIYRGQNMRQSYCGNDKQILSMQQNMPTLENTSKSFMRTWRIESYLKNPDVPYGDSCDHLDQFEPMDKAGSFMQGRMRSSLVFRGNMPDQMEPNRHINNASTSVSPSAAQNTPMHYSSMQWNPTVVGDNRIHNDEFMLKRQSLQILDDDRNNASFGPGKNSYHSVYASLGRAKGGQMITNPDILTDSWHKRHSVADPRSNTEYAHESSGHMYGAFARMQVNRSTAGINAQNGGYGSNLNEDQRSVSHYDVKSITGTKGSSTPNWQEPPLRTVSAAALDVNSKDLTAKSNSKSSQHFLQKSSKKIKSLLNIPEKKEDSIGTIDTLSLQSGGSTDTLTAEDDEKTSYGDRKPHQSTTNSARSSSERHRNWREDDNLKSSKPRFTTEEHQQPPQTSLPKTTTQKKPTILDKSTRPSLDVGSWSKNRGVENRLYSRFEPFCSLEKKTPLHTQPSFGNTHSQEKTKGLPKAEAAIEHNITRSARGHHENKLEKFIQRMGNLIHKNK</sequence>
<evidence type="ECO:0000313" key="7">
    <source>
        <dbReference type="Proteomes" id="UP001279410"/>
    </source>
</evidence>
<evidence type="ECO:0000259" key="5">
    <source>
        <dbReference type="Pfam" id="PF07894"/>
    </source>
</evidence>
<dbReference type="InterPro" id="IPR050944">
    <property type="entry name" value="FAM83"/>
</dbReference>
<feature type="region of interest" description="Disordered" evidence="4">
    <location>
        <begin position="747"/>
        <end position="846"/>
    </location>
</feature>
<dbReference type="Pfam" id="PF07894">
    <property type="entry name" value="SACK1"/>
    <property type="match status" value="1"/>
</dbReference>
<dbReference type="SUPFAM" id="SSF56024">
    <property type="entry name" value="Phospholipase D/nuclease"/>
    <property type="match status" value="1"/>
</dbReference>
<feature type="compositionally biased region" description="Polar residues" evidence="4">
    <location>
        <begin position="747"/>
        <end position="762"/>
    </location>
</feature>
<dbReference type="InterPro" id="IPR012461">
    <property type="entry name" value="SACK1"/>
</dbReference>
<dbReference type="Gene3D" id="3.30.870.10">
    <property type="entry name" value="Endonuclease Chain A"/>
    <property type="match status" value="1"/>
</dbReference>
<dbReference type="FunFam" id="3.30.870.10:FF:000004">
    <property type="entry name" value="protein FAM83H isoform X2"/>
    <property type="match status" value="1"/>
</dbReference>
<feature type="compositionally biased region" description="Basic and acidic residues" evidence="4">
    <location>
        <begin position="788"/>
        <end position="814"/>
    </location>
</feature>
<gene>
    <name evidence="6" type="ORF">AKAME5_001794100</name>
</gene>